<evidence type="ECO:0000256" key="1">
    <source>
        <dbReference type="ARBA" id="ARBA00004365"/>
    </source>
</evidence>
<reference evidence="7" key="1">
    <citation type="submission" date="2019-08" db="EMBL/GenBank/DDBJ databases">
        <authorList>
            <person name="Kucharzyk K."/>
            <person name="Murdoch R.W."/>
            <person name="Higgins S."/>
            <person name="Loffler F."/>
        </authorList>
    </citation>
    <scope>NUCLEOTIDE SEQUENCE</scope>
</reference>
<proteinExistence type="predicted"/>
<evidence type="ECO:0000256" key="4">
    <source>
        <dbReference type="ARBA" id="ARBA00023136"/>
    </source>
</evidence>
<dbReference type="EMBL" id="VSSQ01004602">
    <property type="protein sequence ID" value="MPM25894.1"/>
    <property type="molecule type" value="Genomic_DNA"/>
</dbReference>
<comment type="subcellular location">
    <subcellularLocation>
        <location evidence="1">Bacterial flagellum</location>
    </subcellularLocation>
    <subcellularLocation>
        <location evidence="2">Cell outer membrane</location>
    </subcellularLocation>
</comment>
<protein>
    <submittedName>
        <fullName evidence="7">Flagellar L-ring protein</fullName>
    </submittedName>
</protein>
<keyword evidence="7" id="KW-0282">Flagellum</keyword>
<evidence type="ECO:0000256" key="6">
    <source>
        <dbReference type="ARBA" id="ARBA00023237"/>
    </source>
</evidence>
<dbReference type="PANTHER" id="PTHR34933:SF1">
    <property type="entry name" value="FLAGELLAR L-RING PROTEIN"/>
    <property type="match status" value="1"/>
</dbReference>
<evidence type="ECO:0000256" key="3">
    <source>
        <dbReference type="ARBA" id="ARBA00022729"/>
    </source>
</evidence>
<keyword evidence="5" id="KW-0975">Bacterial flagellum</keyword>
<keyword evidence="7" id="KW-0966">Cell projection</keyword>
<keyword evidence="3" id="KW-0732">Signal</keyword>
<name>A0A644YIF9_9ZZZZ</name>
<evidence type="ECO:0000313" key="7">
    <source>
        <dbReference type="EMBL" id="MPM25894.1"/>
    </source>
</evidence>
<keyword evidence="4" id="KW-0472">Membrane</keyword>
<dbReference type="PRINTS" id="PR01008">
    <property type="entry name" value="FLGLRINGFLGH"/>
</dbReference>
<keyword evidence="7" id="KW-0969">Cilium</keyword>
<organism evidence="7">
    <name type="scientific">bioreactor metagenome</name>
    <dbReference type="NCBI Taxonomy" id="1076179"/>
    <lineage>
        <taxon>unclassified sequences</taxon>
        <taxon>metagenomes</taxon>
        <taxon>ecological metagenomes</taxon>
    </lineage>
</organism>
<sequence length="192" mass="20857">MKKIILAAAALLLLFGATPFQAQARSLWDDRSNWVADRRPTSVGDIVTVVVNERTRTKDQGKTDVSKSNDSNVADGVGIFDFIKAFGFSSKSNMKGDGSTERTHTAQTQITCLVTDILPNGNLIIEGTRDIATHEETLQLQVVGVIRPQDVDSYNQISSDKIANAEIGVKGKGALTRLQKPGILTQILQTIF</sequence>
<dbReference type="PANTHER" id="PTHR34933">
    <property type="entry name" value="FLAGELLAR L-RING PROTEIN"/>
    <property type="match status" value="1"/>
</dbReference>
<keyword evidence="6" id="KW-0998">Cell outer membrane</keyword>
<evidence type="ECO:0000256" key="2">
    <source>
        <dbReference type="ARBA" id="ARBA00004442"/>
    </source>
</evidence>
<comment type="caution">
    <text evidence="7">The sequence shown here is derived from an EMBL/GenBank/DDBJ whole genome shotgun (WGS) entry which is preliminary data.</text>
</comment>
<dbReference type="GO" id="GO:0009427">
    <property type="term" value="C:bacterial-type flagellum basal body, distal rod, L ring"/>
    <property type="evidence" value="ECO:0007669"/>
    <property type="project" value="InterPro"/>
</dbReference>
<dbReference type="GO" id="GO:0003774">
    <property type="term" value="F:cytoskeletal motor activity"/>
    <property type="evidence" value="ECO:0007669"/>
    <property type="project" value="InterPro"/>
</dbReference>
<dbReference type="GO" id="GO:0009279">
    <property type="term" value="C:cell outer membrane"/>
    <property type="evidence" value="ECO:0007669"/>
    <property type="project" value="UniProtKB-SubCell"/>
</dbReference>
<evidence type="ECO:0000256" key="5">
    <source>
        <dbReference type="ARBA" id="ARBA00023143"/>
    </source>
</evidence>
<gene>
    <name evidence="7" type="primary">flgH_5</name>
    <name evidence="7" type="ORF">SDC9_72395</name>
</gene>
<dbReference type="AlphaFoldDB" id="A0A644YIF9"/>
<dbReference type="Pfam" id="PF02107">
    <property type="entry name" value="FlgH"/>
    <property type="match status" value="1"/>
</dbReference>
<dbReference type="GO" id="GO:0071973">
    <property type="term" value="P:bacterial-type flagellum-dependent cell motility"/>
    <property type="evidence" value="ECO:0007669"/>
    <property type="project" value="InterPro"/>
</dbReference>
<accession>A0A644YIF9</accession>
<dbReference type="InterPro" id="IPR000527">
    <property type="entry name" value="Flag_Lring"/>
</dbReference>